<dbReference type="InterPro" id="IPR013589">
    <property type="entry name" value="Bac_transglu_N"/>
</dbReference>
<dbReference type="Pfam" id="PF01841">
    <property type="entry name" value="Transglut_core"/>
    <property type="match status" value="1"/>
</dbReference>
<name>A0ABS9SQP3_9BACT</name>
<evidence type="ECO:0000259" key="1">
    <source>
        <dbReference type="SMART" id="SM00460"/>
    </source>
</evidence>
<gene>
    <name evidence="2" type="ORF">MKP09_22905</name>
</gene>
<dbReference type="EMBL" id="JAKWBL010000004">
    <property type="protein sequence ID" value="MCH5600561.1"/>
    <property type="molecule type" value="Genomic_DNA"/>
</dbReference>
<sequence>MPSFKIKHITRYTYSSAAVECTNQIMLYPIQDAHQSLESHKITITKNPNVEIFTDYFGNKLGMFSIIERHSELLISSEAEVITHEVISPVNEAPAEDQWARLVAVCGQFPYIDFIQQESFEKIDELKVFMDELFDKNKTPFENAQLFSEYIFKNFEYKQGITSVETNVDEIWRLKAGVCQDFAHILLLMLRRIGIPARYVSGYICPKNNEFRGEGATHAWVEAYLPDYGWIGLDPTNNCIASDRHIRLAVGRNFSDVTPVKGTYKGSSHHVLEVLVSIDNKAATPIEEKQGPPAFSYKADNPAKSTSANSYRFYMEQMQQ</sequence>
<dbReference type="PANTHER" id="PTHR33490">
    <property type="entry name" value="BLR5614 PROTEIN-RELATED"/>
    <property type="match status" value="1"/>
</dbReference>
<protein>
    <submittedName>
        <fullName evidence="2">Transglutaminase family protein</fullName>
    </submittedName>
</protein>
<dbReference type="InterPro" id="IPR002931">
    <property type="entry name" value="Transglutaminase-like"/>
</dbReference>
<dbReference type="PANTHER" id="PTHR33490:SF6">
    <property type="entry name" value="SLL1049 PROTEIN"/>
    <property type="match status" value="1"/>
</dbReference>
<dbReference type="SMART" id="SM00460">
    <property type="entry name" value="TGc"/>
    <property type="match status" value="1"/>
</dbReference>
<dbReference type="Gene3D" id="3.10.620.30">
    <property type="match status" value="1"/>
</dbReference>
<dbReference type="InterPro" id="IPR038765">
    <property type="entry name" value="Papain-like_cys_pep_sf"/>
</dbReference>
<feature type="domain" description="Transglutaminase-like" evidence="1">
    <location>
        <begin position="171"/>
        <end position="237"/>
    </location>
</feature>
<dbReference type="RefSeq" id="WP_240832835.1">
    <property type="nucleotide sequence ID" value="NZ_JAKWBL010000004.1"/>
</dbReference>
<accession>A0ABS9SQP3</accession>
<evidence type="ECO:0000313" key="3">
    <source>
        <dbReference type="Proteomes" id="UP001202248"/>
    </source>
</evidence>
<proteinExistence type="predicted"/>
<dbReference type="Proteomes" id="UP001202248">
    <property type="component" value="Unassembled WGS sequence"/>
</dbReference>
<reference evidence="2 3" key="1">
    <citation type="submission" date="2022-02" db="EMBL/GenBank/DDBJ databases">
        <authorList>
            <person name="Min J."/>
        </authorList>
    </citation>
    <scope>NUCLEOTIDE SEQUENCE [LARGE SCALE GENOMIC DNA]</scope>
    <source>
        <strain evidence="2 3">GR10-1</strain>
    </source>
</reference>
<dbReference type="Pfam" id="PF08379">
    <property type="entry name" value="Bact_transglu_N"/>
    <property type="match status" value="1"/>
</dbReference>
<comment type="caution">
    <text evidence="2">The sequence shown here is derived from an EMBL/GenBank/DDBJ whole genome shotgun (WGS) entry which is preliminary data.</text>
</comment>
<keyword evidence="3" id="KW-1185">Reference proteome</keyword>
<dbReference type="SUPFAM" id="SSF54001">
    <property type="entry name" value="Cysteine proteinases"/>
    <property type="match status" value="1"/>
</dbReference>
<organism evidence="2 3">
    <name type="scientific">Niabella ginsengisoli</name>
    <dbReference type="NCBI Taxonomy" id="522298"/>
    <lineage>
        <taxon>Bacteria</taxon>
        <taxon>Pseudomonadati</taxon>
        <taxon>Bacteroidota</taxon>
        <taxon>Chitinophagia</taxon>
        <taxon>Chitinophagales</taxon>
        <taxon>Chitinophagaceae</taxon>
        <taxon>Niabella</taxon>
    </lineage>
</organism>
<evidence type="ECO:0000313" key="2">
    <source>
        <dbReference type="EMBL" id="MCH5600561.1"/>
    </source>
</evidence>